<feature type="transmembrane region" description="Helical" evidence="1">
    <location>
        <begin position="102"/>
        <end position="121"/>
    </location>
</feature>
<keyword evidence="1" id="KW-1133">Transmembrane helix</keyword>
<dbReference type="Proteomes" id="UP000584670">
    <property type="component" value="Unassembled WGS sequence"/>
</dbReference>
<sequence>MAAGQLPPVWLVWWIGEQSGDDYGIGFNSLGMACVLIFAPLVLPVLGLLQAVLHALPALHLARFTAARARGPIWGWYVVCGVLLGVAWAVLAAGLWDWSFTVMAPLLAALGTLPVLGAAWVARRARWGFWRTWLGSGLASMVLFVLVGLGGVLASVTGLLKEYEPPKLSAGQLTGVWRGEDGAVLRLDSGGRAELAELPTVSDSDDWTVEPPFAVCEGTGTWELVREDEDEGVDRDGVGLRVGSGCGQPTLWTIGGTEREPELFVLFGDPDAGDLRILRKEPQRPS</sequence>
<keyword evidence="1" id="KW-0812">Transmembrane</keyword>
<evidence type="ECO:0000313" key="3">
    <source>
        <dbReference type="Proteomes" id="UP000584670"/>
    </source>
</evidence>
<keyword evidence="1" id="KW-0472">Membrane</keyword>
<keyword evidence="3" id="KW-1185">Reference proteome</keyword>
<gene>
    <name evidence="2" type="ORF">H4N64_24145</name>
</gene>
<dbReference type="AlphaFoldDB" id="A0A7X1MAS8"/>
<evidence type="ECO:0000313" key="2">
    <source>
        <dbReference type="EMBL" id="MBC2904644.1"/>
    </source>
</evidence>
<evidence type="ECO:0000256" key="1">
    <source>
        <dbReference type="SAM" id="Phobius"/>
    </source>
</evidence>
<feature type="transmembrane region" description="Helical" evidence="1">
    <location>
        <begin position="30"/>
        <end position="53"/>
    </location>
</feature>
<dbReference type="EMBL" id="JACMSF010000027">
    <property type="protein sequence ID" value="MBC2904644.1"/>
    <property type="molecule type" value="Genomic_DNA"/>
</dbReference>
<name>A0A7X1MAS8_9ACTN</name>
<reference evidence="2 3" key="1">
    <citation type="submission" date="2020-08" db="EMBL/GenBank/DDBJ databases">
        <title>Streptomyces sp. PSKA01 genome sequencing and assembly.</title>
        <authorList>
            <person name="Mandal S."/>
            <person name="Maiti P.K."/>
            <person name="Das P."/>
        </authorList>
    </citation>
    <scope>NUCLEOTIDE SEQUENCE [LARGE SCALE GENOMIC DNA]</scope>
    <source>
        <strain evidence="2 3">PSKA01</strain>
    </source>
</reference>
<accession>A0A7X1MAS8</accession>
<comment type="caution">
    <text evidence="2">The sequence shown here is derived from an EMBL/GenBank/DDBJ whole genome shotgun (WGS) entry which is preliminary data.</text>
</comment>
<feature type="transmembrane region" description="Helical" evidence="1">
    <location>
        <begin position="74"/>
        <end position="96"/>
    </location>
</feature>
<protein>
    <submittedName>
        <fullName evidence="2">Uncharacterized protein</fullName>
    </submittedName>
</protein>
<organism evidence="2 3">
    <name type="scientific">Streptomyces cupreus</name>
    <dbReference type="NCBI Taxonomy" id="2759956"/>
    <lineage>
        <taxon>Bacteria</taxon>
        <taxon>Bacillati</taxon>
        <taxon>Actinomycetota</taxon>
        <taxon>Actinomycetes</taxon>
        <taxon>Kitasatosporales</taxon>
        <taxon>Streptomycetaceae</taxon>
        <taxon>Streptomyces</taxon>
    </lineage>
</organism>
<feature type="transmembrane region" description="Helical" evidence="1">
    <location>
        <begin position="133"/>
        <end position="160"/>
    </location>
</feature>
<proteinExistence type="predicted"/>